<dbReference type="Pfam" id="PF12781">
    <property type="entry name" value="AAA_9"/>
    <property type="match status" value="1"/>
</dbReference>
<dbReference type="Gene3D" id="3.40.50.300">
    <property type="entry name" value="P-loop containing nucleotide triphosphate hydrolases"/>
    <property type="match status" value="5"/>
</dbReference>
<dbReference type="Pfam" id="PF18199">
    <property type="entry name" value="Dynein_C"/>
    <property type="match status" value="1"/>
</dbReference>
<dbReference type="GO" id="GO:0005938">
    <property type="term" value="C:cell cortex"/>
    <property type="evidence" value="ECO:0007669"/>
    <property type="project" value="UniProtKB-ARBA"/>
</dbReference>
<dbReference type="InterPro" id="IPR003593">
    <property type="entry name" value="AAA+_ATPase"/>
</dbReference>
<dbReference type="InterPro" id="IPR013594">
    <property type="entry name" value="Dynein_heavy_tail"/>
</dbReference>
<keyword evidence="5" id="KW-0493">Microtubule</keyword>
<evidence type="ECO:0000256" key="11">
    <source>
        <dbReference type="ARBA" id="ARBA00023175"/>
    </source>
</evidence>
<dbReference type="OrthoDB" id="447173at2759"/>
<evidence type="ECO:0000256" key="3">
    <source>
        <dbReference type="ARBA" id="ARBA00022197"/>
    </source>
</evidence>
<keyword evidence="8" id="KW-0067">ATP-binding</keyword>
<feature type="coiled-coil region" evidence="13">
    <location>
        <begin position="453"/>
        <end position="480"/>
    </location>
</feature>
<dbReference type="InterPro" id="IPR043160">
    <property type="entry name" value="Dynein_C_barrel"/>
</dbReference>
<feature type="domain" description="AAA+ ATPase" evidence="14">
    <location>
        <begin position="1626"/>
        <end position="1763"/>
    </location>
</feature>
<dbReference type="InterPro" id="IPR035699">
    <property type="entry name" value="AAA_6"/>
</dbReference>
<dbReference type="InterPro" id="IPR043157">
    <property type="entry name" value="Dynein_AAA1S"/>
</dbReference>
<dbReference type="Gene3D" id="1.10.8.710">
    <property type="match status" value="1"/>
</dbReference>
<dbReference type="InterPro" id="IPR013602">
    <property type="entry name" value="Dynein_heavy_linker"/>
</dbReference>
<keyword evidence="6" id="KW-0677">Repeat</keyword>
<dbReference type="Pfam" id="PF12774">
    <property type="entry name" value="AAA_6"/>
    <property type="match status" value="1"/>
</dbReference>
<feature type="domain" description="AAA+ ATPase" evidence="14">
    <location>
        <begin position="2504"/>
        <end position="2813"/>
    </location>
</feature>
<accession>A0A834XT49</accession>
<dbReference type="Pfam" id="PF03028">
    <property type="entry name" value="Dynein_heavy"/>
    <property type="match status" value="1"/>
</dbReference>
<evidence type="ECO:0000256" key="5">
    <source>
        <dbReference type="ARBA" id="ARBA00022701"/>
    </source>
</evidence>
<dbReference type="InterPro" id="IPR004273">
    <property type="entry name" value="Dynein_heavy_D6_P-loop"/>
</dbReference>
<keyword evidence="16" id="KW-1185">Reference proteome</keyword>
<protein>
    <recommendedName>
        <fullName evidence="3">Dynein heavy chain, cytoplasmic</fullName>
    </recommendedName>
</protein>
<dbReference type="Gene3D" id="3.10.490.20">
    <property type="match status" value="1"/>
</dbReference>
<dbReference type="GO" id="GO:1902850">
    <property type="term" value="P:microtubule cytoskeleton organization involved in mitosis"/>
    <property type="evidence" value="ECO:0007669"/>
    <property type="project" value="UniProtKB-ARBA"/>
</dbReference>
<dbReference type="Pfam" id="PF12777">
    <property type="entry name" value="MT"/>
    <property type="match status" value="1"/>
</dbReference>
<dbReference type="FunFam" id="3.40.50.300:FF:000996">
    <property type="entry name" value="Cytoplasmic dynein heavy chain"/>
    <property type="match status" value="1"/>
</dbReference>
<evidence type="ECO:0000256" key="4">
    <source>
        <dbReference type="ARBA" id="ARBA00022490"/>
    </source>
</evidence>
<dbReference type="Pfam" id="PF12775">
    <property type="entry name" value="AAA_7"/>
    <property type="match status" value="1"/>
</dbReference>
<evidence type="ECO:0000256" key="10">
    <source>
        <dbReference type="ARBA" id="ARBA00023054"/>
    </source>
</evidence>
<evidence type="ECO:0000313" key="15">
    <source>
        <dbReference type="EMBL" id="KAF7991435.1"/>
    </source>
</evidence>
<dbReference type="Gene3D" id="1.20.920.20">
    <property type="match status" value="1"/>
</dbReference>
<evidence type="ECO:0000256" key="13">
    <source>
        <dbReference type="SAM" id="Coils"/>
    </source>
</evidence>
<dbReference type="GO" id="GO:0000070">
    <property type="term" value="P:mitotic sister chromatid segregation"/>
    <property type="evidence" value="ECO:0007669"/>
    <property type="project" value="UniProtKB-ARBA"/>
</dbReference>
<dbReference type="GO" id="GO:0030286">
    <property type="term" value="C:dynein complex"/>
    <property type="evidence" value="ECO:0007669"/>
    <property type="project" value="UniProtKB-KW"/>
</dbReference>
<dbReference type="InterPro" id="IPR027417">
    <property type="entry name" value="P-loop_NTPase"/>
</dbReference>
<dbReference type="GO" id="GO:0005524">
    <property type="term" value="F:ATP binding"/>
    <property type="evidence" value="ECO:0007669"/>
    <property type="project" value="UniProtKB-KW"/>
</dbReference>
<dbReference type="GO" id="GO:0008569">
    <property type="term" value="F:minus-end-directed microtubule motor activity"/>
    <property type="evidence" value="ECO:0007669"/>
    <property type="project" value="InterPro"/>
</dbReference>
<dbReference type="InterPro" id="IPR041228">
    <property type="entry name" value="Dynein_C"/>
</dbReference>
<comment type="caution">
    <text evidence="15">The sequence shown here is derived from an EMBL/GenBank/DDBJ whole genome shotgun (WGS) entry which is preliminary data.</text>
</comment>
<feature type="domain" description="AAA+ ATPase" evidence="14">
    <location>
        <begin position="2186"/>
        <end position="2330"/>
    </location>
</feature>
<dbReference type="SUPFAM" id="SSF52540">
    <property type="entry name" value="P-loop containing nucleoside triphosphate hydrolases"/>
    <property type="match status" value="3"/>
</dbReference>
<dbReference type="InterPro" id="IPR026983">
    <property type="entry name" value="DHC"/>
</dbReference>
<evidence type="ECO:0000256" key="6">
    <source>
        <dbReference type="ARBA" id="ARBA00022737"/>
    </source>
</evidence>
<gene>
    <name evidence="15" type="ORF">HCN44_002997</name>
</gene>
<comment type="subcellular location">
    <subcellularLocation>
        <location evidence="1">Cytoplasm</location>
        <location evidence="1">Cytoskeleton</location>
    </subcellularLocation>
</comment>
<keyword evidence="9" id="KW-0243">Dynein</keyword>
<dbReference type="InterPro" id="IPR041658">
    <property type="entry name" value="AAA_lid_11"/>
</dbReference>
<dbReference type="Gene3D" id="1.20.58.1120">
    <property type="match status" value="1"/>
</dbReference>
<dbReference type="GO" id="GO:0030473">
    <property type="term" value="P:nuclear migration along microtubule"/>
    <property type="evidence" value="ECO:0007669"/>
    <property type="project" value="UniProtKB-ARBA"/>
</dbReference>
<keyword evidence="4" id="KW-0963">Cytoplasm</keyword>
<evidence type="ECO:0000256" key="2">
    <source>
        <dbReference type="ARBA" id="ARBA00008887"/>
    </source>
</evidence>
<dbReference type="Gene3D" id="1.20.140.100">
    <property type="entry name" value="Dynein heavy chain, N-terminal domain 2"/>
    <property type="match status" value="1"/>
</dbReference>
<evidence type="ECO:0000256" key="7">
    <source>
        <dbReference type="ARBA" id="ARBA00022741"/>
    </source>
</evidence>
<dbReference type="InterPro" id="IPR042219">
    <property type="entry name" value="AAA_lid_11_sf"/>
</dbReference>
<dbReference type="Gene3D" id="1.20.920.30">
    <property type="match status" value="1"/>
</dbReference>
<dbReference type="Pfam" id="PF12780">
    <property type="entry name" value="AAA_8"/>
    <property type="match status" value="1"/>
</dbReference>
<evidence type="ECO:0000256" key="9">
    <source>
        <dbReference type="ARBA" id="ARBA00023017"/>
    </source>
</evidence>
<dbReference type="InterPro" id="IPR024317">
    <property type="entry name" value="Dynein_heavy_chain_D4_dom"/>
</dbReference>
<dbReference type="Gene3D" id="1.10.8.720">
    <property type="entry name" value="Region D6 of dynein motor"/>
    <property type="match status" value="1"/>
</dbReference>
<dbReference type="InterPro" id="IPR024743">
    <property type="entry name" value="Dynein_HC_stalk"/>
</dbReference>
<keyword evidence="7" id="KW-0547">Nucleotide-binding</keyword>
<comment type="similarity">
    <text evidence="2">Belongs to the dynein heavy chain family.</text>
</comment>
<organism evidence="15 16">
    <name type="scientific">Aphidius gifuensis</name>
    <name type="common">Parasitoid wasp</name>
    <dbReference type="NCBI Taxonomy" id="684658"/>
    <lineage>
        <taxon>Eukaryota</taxon>
        <taxon>Metazoa</taxon>
        <taxon>Ecdysozoa</taxon>
        <taxon>Arthropoda</taxon>
        <taxon>Hexapoda</taxon>
        <taxon>Insecta</taxon>
        <taxon>Pterygota</taxon>
        <taxon>Neoptera</taxon>
        <taxon>Endopterygota</taxon>
        <taxon>Hymenoptera</taxon>
        <taxon>Apocrita</taxon>
        <taxon>Ichneumonoidea</taxon>
        <taxon>Braconidae</taxon>
        <taxon>Aphidiinae</taxon>
        <taxon>Aphidius</taxon>
    </lineage>
</organism>
<dbReference type="Gene3D" id="3.20.180.20">
    <property type="entry name" value="Dynein heavy chain, N-terminal domain 2"/>
    <property type="match status" value="1"/>
</dbReference>
<feature type="coiled-coil region" evidence="13">
    <location>
        <begin position="2732"/>
        <end position="2777"/>
    </location>
</feature>
<feature type="domain" description="AAA+ ATPase" evidence="14">
    <location>
        <begin position="1908"/>
        <end position="2124"/>
    </location>
</feature>
<reference evidence="15 16" key="1">
    <citation type="submission" date="2020-08" db="EMBL/GenBank/DDBJ databases">
        <title>Aphidius gifuensis genome sequencing and assembly.</title>
        <authorList>
            <person name="Du Z."/>
        </authorList>
    </citation>
    <scope>NUCLEOTIDE SEQUENCE [LARGE SCALE GENOMIC DNA]</scope>
    <source>
        <strain evidence="15">YNYX2018</strain>
        <tissue evidence="15">Adults</tissue>
    </source>
</reference>
<dbReference type="EMBL" id="JACMRX010000004">
    <property type="protein sequence ID" value="KAF7991435.1"/>
    <property type="molecule type" value="Genomic_DNA"/>
</dbReference>
<dbReference type="GO" id="GO:0051959">
    <property type="term" value="F:dynein light intermediate chain binding"/>
    <property type="evidence" value="ECO:0007669"/>
    <property type="project" value="InterPro"/>
</dbReference>
<dbReference type="PANTHER" id="PTHR45703:SF22">
    <property type="entry name" value="DYNEIN CYTOPLASMIC 2 HEAVY CHAIN 1"/>
    <property type="match status" value="1"/>
</dbReference>
<evidence type="ECO:0000256" key="12">
    <source>
        <dbReference type="ARBA" id="ARBA00023212"/>
    </source>
</evidence>
<dbReference type="GO" id="GO:0045505">
    <property type="term" value="F:dynein intermediate chain binding"/>
    <property type="evidence" value="ECO:0007669"/>
    <property type="project" value="InterPro"/>
</dbReference>
<name>A0A834XT49_APHGI</name>
<dbReference type="Pfam" id="PF08393">
    <property type="entry name" value="DHC_N2"/>
    <property type="match status" value="1"/>
</dbReference>
<dbReference type="PANTHER" id="PTHR45703">
    <property type="entry name" value="DYNEIN HEAVY CHAIN"/>
    <property type="match status" value="1"/>
</dbReference>
<evidence type="ECO:0000256" key="8">
    <source>
        <dbReference type="ARBA" id="ARBA00022840"/>
    </source>
</evidence>
<dbReference type="SMART" id="SM00382">
    <property type="entry name" value="AAA"/>
    <property type="match status" value="4"/>
</dbReference>
<sequence>MPAIEKKESFIILTACNFFGLSTNTSLDPEDHSVLDVFLDTPTTRAICARPKDTNGSSKLKLTQELTSNKKILVFFKLKSLTVTNDNFHELVQVASTVGNSKSLLIEALRQVWAPTLNSSGLNKNYIKKLEDDILGPIKSSKLIEEELLWKKRCDKAKRNDDKILFEKVERSLSEIRVEFESAETSRDGLYGLEDVLEIVGITIDDLWKLDSNIYNEERMMNLLDIISNEIIKLLRVLINEHHRANGKTNDDPFYLSSNACEKWINFCEKNTKIFWPNLSLHLWKNQPYVPKKFDKFSKKIKETSDIRMQHKQLTRLLTEAERLSLGTDNLLKNFDNLQIIFDNNDDDNDNDDKQKNWERFKKRFEDDIAPAEERVIEKLKKQISNAASSVLLVGEFQRYAKLMKRERIKISMREEREALMSSLDDLIDIYQSGPDAGDLLDIPEILQQVQSAKSAEMKLQVLKNLCEELLSDLPNYKENISKIFVALKEAEGKRQNLVDTWINTIEEEIKNKTLSLSTDTAVVELIGSSMMKVNYNSRLTTLVKEARALSGQGIELPRNIKDLVERAGSLAGRARALQQIANFHNTIGDRMVPSQRPLMLTTAMELARAVRGQSKVVWSDIKAVDDYTSQLKEFVQKFGKQNYELASKHIYLRDLIAGLLKGEVVNLVGSQIVWKETLRNMRKIVDDVDNNYGNTKAWKLHWDRQLLKVLGVAYRAALPNLLRNIQDITIELVIRDGNLQWRPPIEEIRAKLYSSIRRFLSIPINFRGVGDNTVDVKFSSLVERSAYLYGGVYNEAEIALVALEQLRQKWLPLAEPATIDIGKILKGKSSQEWEKAFKEAKQWAQDVGKLRGGEIKIKCLCIDTSTTRNDLESSSRRYWDRLSSDLRAEASSRLGKIVEFLSSVTKELDKRPKNIEQVGEAFLTHKKIQQESTGIGDELEAVTGLARVMAAWTREKLDGLSGAHAAWEGLTDRLERHKAVVARQLEDAKINLRHRGIALKDERERWEARWSTKPQKITIDWISSMRERWITLEEQKQLLLLDCEGVEIKLNDIFDEDTELTNKFEAELEAEESNCKFQEEFLNELNNQEAEEWNVARRRLHRLHDWLDSWDARIKIQKTTATNESINLECHSHKIDTFVEKKIKDIRNDIEWIQVLRGDEIADEHWNDLKPIINIQGNIKDITLGQLLKAASNIKENFDKVKEITKKAIAENGIRQALIELEAWEASASLHLQESKDSKNHKINLVGEYSELLARASELKLLLEGAKGASGYERFSARASRCETALFELEERIKVLGLIQRKWIYLEPVYSSEAAPNDSGRWTRADKEFRYLMGEVSRDPRVPSLRRLPMPALVSLKEILDRCQRSLDEFLEEKRSAYPRLYFLSDEDLLELISGSPNGLDSHLPKLYQGIGSVKCDNGKLKAIISPEFEILNLPNSIDTNEPLPIWLKNLEDEIKKALSQNLDKCLNDNNKNTVVQYPAQILLLAERIMFTERCEIALRNGKLALKKLIEYLEIQRAKFRGLEESGDKLTAQKAKSLLLDTVHHLGISRNLLKTIENGDNITWLWNRQLRFYRVANNGSIIIKCAGAEFPYCFEYQGAAVGLVRTKLTERCFLSLTQAMKLGLGGSPTGPAGTGKTESIKALAAILGRLVLVFNCDEGMDSTSMKRILGGLAQAGAWGCFDEFNRLEEKTLSAVAMLVRPLQEAVRDKLSHVNLGDQIVSLNHHCCVFITMNPAGSDYGGRNKLPDSLGRLFRPIGMAHPDKTDIVKALLECSGFLEASTLARQLVETIDISDKLLSKQPHYDWGLRSLRSVLDAMPNNNSNNQSETERLVEAIKSATLSKLTENDKIKFLGLLKDVFPQIDTTMSINTNDDKKEFKKSLIELCDSKNLKGDLTERCEQLYDHLKNRTGVAIVGPSGSGKSLVIKILAEALGKIGENIKRIIIYPGAIPRVRLLGKVDTQTREWKDGLLSSQISSAGNSSIWIVFNGDVEPGWAEALNSALDDNKLLTLSSGVGIKLGPGVKFIFETHKLAGASPATVSRLGVIHLGLVNPADLLGAKKIHEINEEAKNIIISYLPGFINTALKISGGMISSCGLIQAVLLHISKAITKNSISFGLIVGLCLQLEESKAREELARIIYQTIDSWCPDPQRPLDILYNTDIDRLEPFSEIHDTINTDNGPISMSREIPVILRGPRGAGKSSLISAILEYLKKDSDNLNVVHGSSLFGAQDFIARLKRSCVKVESSVNGRIYKPRIGTKIILILEDVHLASKDLQELVRQVVQEGGFHEDDLEFATLPITLICTADSSTKLHPRLSALLAVHHLPYPSAKDIINIVEIHLKESIKNIKLINDAWILQLATSMHDALAGISSVKESSFNWTPKDLTIWAETLKTYPVPENNGEIILYLLDAGERLFYPKLLVKEQTRLRASIISRNSDYNEVTKDVYIWKGGNTATLVPLSIEEWNLEIINTIAKCTREGEEIKATLSVNLLDKIAGLCWAFGSDNHGIILAGRPGAGRKTATKLAAAYSSLRFIDSAPGRGRAGIKAAVHSAGIDGERTLLLLEEDHAREEGLAVLAGAIISRGEIPGLLTPEELDGLVAPLADFSRQEDFTGTLDQYLYHRLKKFLHVVIIIDSSELKKDWLVTSGLVEQCCFVADSPGNEWWTMESSLTNLAMKIIDTQSISPGLKTLVDVHLRISRSQQSPARFLALLQTWQELKNKWSQDIHEKLESLEAGISRLSEAGDRVAKLENEAKKQRKELEEEKGRANAALEQITATMRGATGQRGEMSTLKINTEHESKELARRKIDIERELGKVEPLVEAAAQSVAGIGNDALAEVRSLRAPPTAVRDVLEGVLRLMGIKDTSWNSMKTFLAKRGVKDEIRTWDARRSTSSSLDAVAKLVKEPAPLAAWVLANLQYGQILQQVAPLEREQRILADKLSAAEAQIDRLAVGLTSVESRVAKLQEQLAEHSRGAAALQLRTESTESSLATARALLQKLNVEHSDWQSQFEELTARKQRLDIEAAEVASLLVYHAPEIKKNNDDNDVDDDKFRKCAIDLLVSERERLLWRAQDLPGDTGSIIGAACALRGPLVPLFIDSSGVAVTWIKANLGNQLEITKPEDSKFLTTLELAVRFGKALLIEEIVELPSVLIPLLRKKSLRLGDRSLPSQQGFKLFLATRRDLFDSIPSEAEAVLFKIILGAGSRSLAERFVEKALLIDTPELEKQRRQALEIEEKLSGERDAARLDLLIQLGATKGQDLLQESQSSQGGNSLLNSLEETQKKAQEIAKALDENKKTREQITKRSKDHERLAKYAALIFKAIKSLTSLSPLYVFSVEEFTEIYLEAVCERDTTTTNDKKEQEIYLEKKLISLTLNYCCKVAYRKHRLTLALYLALNLEPVPDNERALLLDAGAAIKKDDNLEFQIPEWIPEERRGAVKNLVNCLPQVVNKLKKDWILDPMNIQKDENLNSFQKVLVVQALRPDHLHSSLSKYAAKKLGVKNLAPPAWTIDSEINNNKKLNRPVLLLLSPGADPGPELRALALKMKIPEGFIEISLGQGQVEQAEAALEKSCRNGGWILLSNLQLALNWLSRLDSILRSPLCTRDKKSTTRIWLTTEECNNFYPGLAGLCHKLAYEPPEGVKRNLKRSLRQLYSHGSQYKNSEGIFVLAWLHAVLQERRRFVPQGWIRSYEWSEADLEAAHQLILDKVIKSNSNIDWEEGRGLLDVAIYGGRLQDKFDMQTLEAILREIWSYDIFNGRKKLAGLLSVTDACKNDPFIAIERLPDNDGPFEFFGLSANAVRAWEHSTSENVILTLKNMSSKSLSSHERRTVKRAELKILRDLKINIEKYILKNNQSSESLMKDNSIIKQFFIDELRLTSELMSMIKNDLEKNMIIDNLITPSKWLDKWPEGPGDVMNFVNALISRHCAICGNIEPSKKIDLSWLLRPRGFLAAFKHYTARECGYSIEGLTLRAKWMDNSTKNDWKCYVILDGLLISGGKIDYNGCLEEVDENAPSIIGTPRCQLAYVVNDNDDLNIEDDNTIYVPVYGDSSRKQFICALPVGCLNEQRDYWLKKNVIIHFGTN</sequence>
<keyword evidence="11" id="KW-0505">Motor protein</keyword>
<dbReference type="Gene3D" id="1.10.8.1220">
    <property type="match status" value="1"/>
</dbReference>
<keyword evidence="10 13" id="KW-0175">Coiled coil</keyword>
<proteinExistence type="inferred from homology"/>
<evidence type="ECO:0000256" key="1">
    <source>
        <dbReference type="ARBA" id="ARBA00004245"/>
    </source>
</evidence>
<keyword evidence="12" id="KW-0206">Cytoskeleton</keyword>
<evidence type="ECO:0000259" key="14">
    <source>
        <dbReference type="SMART" id="SM00382"/>
    </source>
</evidence>
<dbReference type="GO" id="GO:0000235">
    <property type="term" value="C:astral microtubule"/>
    <property type="evidence" value="ECO:0007669"/>
    <property type="project" value="UniProtKB-ARBA"/>
</dbReference>
<dbReference type="InterPro" id="IPR035706">
    <property type="entry name" value="AAA_9"/>
</dbReference>
<dbReference type="Pfam" id="PF18198">
    <property type="entry name" value="AAA_lid_11"/>
    <property type="match status" value="1"/>
</dbReference>
<dbReference type="Pfam" id="PF08385">
    <property type="entry name" value="DHC_N1"/>
    <property type="match status" value="1"/>
</dbReference>
<dbReference type="InterPro" id="IPR042228">
    <property type="entry name" value="Dynein_linker_3"/>
</dbReference>
<evidence type="ECO:0000313" key="16">
    <source>
        <dbReference type="Proteomes" id="UP000639338"/>
    </source>
</evidence>
<dbReference type="InterPro" id="IPR042222">
    <property type="entry name" value="Dynein_2_N"/>
</dbReference>
<feature type="coiled-coil region" evidence="13">
    <location>
        <begin position="2953"/>
        <end position="3015"/>
    </location>
</feature>
<dbReference type="Proteomes" id="UP000639338">
    <property type="component" value="Unassembled WGS sequence"/>
</dbReference>